<organism evidence="2 3">
    <name type="scientific">Lithocarpus litseifolius</name>
    <dbReference type="NCBI Taxonomy" id="425828"/>
    <lineage>
        <taxon>Eukaryota</taxon>
        <taxon>Viridiplantae</taxon>
        <taxon>Streptophyta</taxon>
        <taxon>Embryophyta</taxon>
        <taxon>Tracheophyta</taxon>
        <taxon>Spermatophyta</taxon>
        <taxon>Magnoliopsida</taxon>
        <taxon>eudicotyledons</taxon>
        <taxon>Gunneridae</taxon>
        <taxon>Pentapetalae</taxon>
        <taxon>rosids</taxon>
        <taxon>fabids</taxon>
        <taxon>Fagales</taxon>
        <taxon>Fagaceae</taxon>
        <taxon>Lithocarpus</taxon>
    </lineage>
</organism>
<dbReference type="AlphaFoldDB" id="A0AAW2C2D2"/>
<feature type="region of interest" description="Disordered" evidence="1">
    <location>
        <begin position="29"/>
        <end position="61"/>
    </location>
</feature>
<reference evidence="2 3" key="1">
    <citation type="submission" date="2024-01" db="EMBL/GenBank/DDBJ databases">
        <title>A telomere-to-telomere, gap-free genome of sweet tea (Lithocarpus litseifolius).</title>
        <authorList>
            <person name="Zhou J."/>
        </authorList>
    </citation>
    <scope>NUCLEOTIDE SEQUENCE [LARGE SCALE GENOMIC DNA]</scope>
    <source>
        <strain evidence="2">Zhou-2022a</strain>
        <tissue evidence="2">Leaf</tissue>
    </source>
</reference>
<evidence type="ECO:0000313" key="2">
    <source>
        <dbReference type="EMBL" id="KAK9991858.1"/>
    </source>
</evidence>
<protein>
    <submittedName>
        <fullName evidence="2">Uncharacterized protein</fullName>
    </submittedName>
</protein>
<evidence type="ECO:0000313" key="3">
    <source>
        <dbReference type="Proteomes" id="UP001459277"/>
    </source>
</evidence>
<dbReference type="Proteomes" id="UP001459277">
    <property type="component" value="Unassembled WGS sequence"/>
</dbReference>
<gene>
    <name evidence="2" type="ORF">SO802_026843</name>
</gene>
<proteinExistence type="predicted"/>
<name>A0AAW2C2D2_9ROSI</name>
<sequence>MMHSYPQHVLNVSTLIKLFRWTGHGGLGRTYEYGPTRGPRPIKYDEPKKQQKGHPRSGETLRSYTNRYWELYNEIGSGNEQVAASTFRIGLPEDSKLRDSLKMRLPEGMHQLMRRIEEYKRLEDDRL</sequence>
<comment type="caution">
    <text evidence="2">The sequence shown here is derived from an EMBL/GenBank/DDBJ whole genome shotgun (WGS) entry which is preliminary data.</text>
</comment>
<keyword evidence="3" id="KW-1185">Reference proteome</keyword>
<accession>A0AAW2C2D2</accession>
<evidence type="ECO:0000256" key="1">
    <source>
        <dbReference type="SAM" id="MobiDB-lite"/>
    </source>
</evidence>
<dbReference type="EMBL" id="JAZDWU010000009">
    <property type="protein sequence ID" value="KAK9991858.1"/>
    <property type="molecule type" value="Genomic_DNA"/>
</dbReference>